<reference evidence="7" key="1">
    <citation type="submission" date="2013-08" db="EMBL/GenBank/DDBJ databases">
        <authorList>
            <person name="Mendez C."/>
            <person name="Richter M."/>
            <person name="Ferrer M."/>
            <person name="Sanchez J."/>
        </authorList>
    </citation>
    <scope>NUCLEOTIDE SEQUENCE</scope>
</reference>
<evidence type="ECO:0000256" key="5">
    <source>
        <dbReference type="ARBA" id="ARBA00023014"/>
    </source>
</evidence>
<dbReference type="Pfam" id="PF13183">
    <property type="entry name" value="Fer4_8"/>
    <property type="match status" value="1"/>
</dbReference>
<proteinExistence type="predicted"/>
<keyword evidence="5" id="KW-0411">Iron-sulfur</keyword>
<dbReference type="PROSITE" id="PS00198">
    <property type="entry name" value="4FE4S_FER_1"/>
    <property type="match status" value="1"/>
</dbReference>
<protein>
    <submittedName>
        <fullName evidence="7">Fe-S oxidoreductase-like protein</fullName>
    </submittedName>
</protein>
<dbReference type="GO" id="GO:0051539">
    <property type="term" value="F:4 iron, 4 sulfur cluster binding"/>
    <property type="evidence" value="ECO:0007669"/>
    <property type="project" value="UniProtKB-KW"/>
</dbReference>
<dbReference type="GO" id="GO:0046872">
    <property type="term" value="F:metal ion binding"/>
    <property type="evidence" value="ECO:0007669"/>
    <property type="project" value="UniProtKB-KW"/>
</dbReference>
<dbReference type="InterPro" id="IPR017900">
    <property type="entry name" value="4Fe4S_Fe_S_CS"/>
</dbReference>
<dbReference type="InterPro" id="IPR017896">
    <property type="entry name" value="4Fe4S_Fe-S-bd"/>
</dbReference>
<name>T1CLN4_9ZZZZ</name>
<gene>
    <name evidence="7" type="ORF">B1B_05485</name>
</gene>
<keyword evidence="2" id="KW-0479">Metal-binding</keyword>
<evidence type="ECO:0000256" key="4">
    <source>
        <dbReference type="ARBA" id="ARBA00023004"/>
    </source>
</evidence>
<keyword evidence="1" id="KW-0004">4Fe-4S</keyword>
<accession>T1CLN4</accession>
<evidence type="ECO:0000256" key="2">
    <source>
        <dbReference type="ARBA" id="ARBA00022723"/>
    </source>
</evidence>
<dbReference type="SUPFAM" id="SSF46548">
    <property type="entry name" value="alpha-helical ferredoxin"/>
    <property type="match status" value="1"/>
</dbReference>
<evidence type="ECO:0000256" key="1">
    <source>
        <dbReference type="ARBA" id="ARBA00022485"/>
    </source>
</evidence>
<dbReference type="InterPro" id="IPR051460">
    <property type="entry name" value="HdrC_iron-sulfur_subunit"/>
</dbReference>
<reference evidence="7" key="2">
    <citation type="journal article" date="2014" name="ISME J.">
        <title>Microbial stratification in low pH oxic and suboxic macroscopic growths along an acid mine drainage.</title>
        <authorList>
            <person name="Mendez-Garcia C."/>
            <person name="Mesa V."/>
            <person name="Sprenger R.R."/>
            <person name="Richter M."/>
            <person name="Diez M.S."/>
            <person name="Solano J."/>
            <person name="Bargiela R."/>
            <person name="Golyshina O.V."/>
            <person name="Manteca A."/>
            <person name="Ramos J.L."/>
            <person name="Gallego J.R."/>
            <person name="Llorente I."/>
            <person name="Martins Dos Santos V.A."/>
            <person name="Jensen O.N."/>
            <person name="Pelaez A.I."/>
            <person name="Sanchez J."/>
            <person name="Ferrer M."/>
        </authorList>
    </citation>
    <scope>NUCLEOTIDE SEQUENCE</scope>
</reference>
<keyword evidence="3" id="KW-0560">Oxidoreductase</keyword>
<keyword evidence="4" id="KW-0408">Iron</keyword>
<organism evidence="7">
    <name type="scientific">mine drainage metagenome</name>
    <dbReference type="NCBI Taxonomy" id="410659"/>
    <lineage>
        <taxon>unclassified sequences</taxon>
        <taxon>metagenomes</taxon>
        <taxon>ecological metagenomes</taxon>
    </lineage>
</organism>
<dbReference type="InterPro" id="IPR009051">
    <property type="entry name" value="Helical_ferredxn"/>
</dbReference>
<feature type="domain" description="4Fe-4S ferredoxin-type" evidence="6">
    <location>
        <begin position="44"/>
        <end position="75"/>
    </location>
</feature>
<comment type="caution">
    <text evidence="7">The sequence shown here is derived from an EMBL/GenBank/DDBJ whole genome shotgun (WGS) entry which is preliminary data.</text>
</comment>
<dbReference type="AlphaFoldDB" id="T1CLN4"/>
<feature type="non-terminal residue" evidence="7">
    <location>
        <position position="95"/>
    </location>
</feature>
<dbReference type="GO" id="GO:0016491">
    <property type="term" value="F:oxidoreductase activity"/>
    <property type="evidence" value="ECO:0007669"/>
    <property type="project" value="UniProtKB-KW"/>
</dbReference>
<dbReference type="PROSITE" id="PS51379">
    <property type="entry name" value="4FE4S_FER_2"/>
    <property type="match status" value="1"/>
</dbReference>
<dbReference type="PANTHER" id="PTHR43255:SF1">
    <property type="entry name" value="IRON-SULFUR-BINDING OXIDOREDUCTASE FADF-RELATED"/>
    <property type="match status" value="1"/>
</dbReference>
<evidence type="ECO:0000259" key="6">
    <source>
        <dbReference type="PROSITE" id="PS51379"/>
    </source>
</evidence>
<dbReference type="PANTHER" id="PTHR43255">
    <property type="entry name" value="IRON-SULFUR-BINDING OXIDOREDUCTASE FADF-RELATED-RELATED"/>
    <property type="match status" value="1"/>
</dbReference>
<sequence>MTGKTLSPRDIIWDLREVVLAEGPEIRRTHADPSKSELIKPVIGSAIAEEDLWSCTTCMACVEQCPVMIDHLDKIVNMRRSLVLNEGKAPKETIE</sequence>
<dbReference type="Gene3D" id="1.10.1060.10">
    <property type="entry name" value="Alpha-helical ferredoxin"/>
    <property type="match status" value="1"/>
</dbReference>
<evidence type="ECO:0000313" key="7">
    <source>
        <dbReference type="EMBL" id="EQD69059.1"/>
    </source>
</evidence>
<dbReference type="EMBL" id="AUZY01003479">
    <property type="protein sequence ID" value="EQD69059.1"/>
    <property type="molecule type" value="Genomic_DNA"/>
</dbReference>
<evidence type="ECO:0000256" key="3">
    <source>
        <dbReference type="ARBA" id="ARBA00023002"/>
    </source>
</evidence>
<dbReference type="GO" id="GO:0005886">
    <property type="term" value="C:plasma membrane"/>
    <property type="evidence" value="ECO:0007669"/>
    <property type="project" value="TreeGrafter"/>
</dbReference>